<dbReference type="Proteomes" id="UP001457898">
    <property type="component" value="Unassembled WGS sequence"/>
</dbReference>
<evidence type="ECO:0000313" key="2">
    <source>
        <dbReference type="Proteomes" id="UP001457898"/>
    </source>
</evidence>
<protein>
    <recommendedName>
        <fullName evidence="3">Transposase</fullName>
    </recommendedName>
</protein>
<gene>
    <name evidence="1" type="ORF">WMO65_10530</name>
</gene>
<keyword evidence="2" id="KW-1185">Reference proteome</keyword>
<organism evidence="1 2">
    <name type="scientific">Blautia caccae</name>
    <dbReference type="NCBI Taxonomy" id="3133175"/>
    <lineage>
        <taxon>Bacteria</taxon>
        <taxon>Bacillati</taxon>
        <taxon>Bacillota</taxon>
        <taxon>Clostridia</taxon>
        <taxon>Lachnospirales</taxon>
        <taxon>Lachnospiraceae</taxon>
        <taxon>Blautia</taxon>
    </lineage>
</organism>
<reference evidence="1 2" key="1">
    <citation type="submission" date="2024-03" db="EMBL/GenBank/DDBJ databases">
        <title>Human intestinal bacterial collection.</title>
        <authorList>
            <person name="Pauvert C."/>
            <person name="Hitch T.C.A."/>
            <person name="Clavel T."/>
        </authorList>
    </citation>
    <scope>NUCLEOTIDE SEQUENCE [LARGE SCALE GENOMIC DNA]</scope>
    <source>
        <strain evidence="1 2">CLA-SR-H028</strain>
    </source>
</reference>
<comment type="caution">
    <text evidence="1">The sequence shown here is derived from an EMBL/GenBank/DDBJ whole genome shotgun (WGS) entry which is preliminary data.</text>
</comment>
<evidence type="ECO:0008006" key="3">
    <source>
        <dbReference type="Google" id="ProtNLM"/>
    </source>
</evidence>
<accession>A0ABV1DM57</accession>
<proteinExistence type="predicted"/>
<evidence type="ECO:0000313" key="1">
    <source>
        <dbReference type="EMBL" id="MEQ2431439.1"/>
    </source>
</evidence>
<dbReference type="EMBL" id="JBBMFP010000008">
    <property type="protein sequence ID" value="MEQ2431439.1"/>
    <property type="molecule type" value="Genomic_DNA"/>
</dbReference>
<sequence>MKIEKSPYSAKLVDLSKESSAGLKYRVREAVCKALEQGRPIDIYNISKMTGIARRTIYNDKELRTLIEYYKEYCQHNLSAYKGESKEDAKKRMKKFRYLADLPSLQGMEPVMDELIEENHKLHTQYLKLQTKIFALENGIEVEN</sequence>
<name>A0ABV1DM57_9FIRM</name>
<dbReference type="RefSeq" id="WP_148391672.1">
    <property type="nucleotide sequence ID" value="NZ_JBBMFP010000008.1"/>
</dbReference>